<accession>A0A814DVH2</accession>
<proteinExistence type="predicted"/>
<dbReference type="AlphaFoldDB" id="A0A814DVH2"/>
<evidence type="ECO:0000313" key="1">
    <source>
        <dbReference type="EMBL" id="CAF0963492.1"/>
    </source>
</evidence>
<evidence type="ECO:0000313" key="2">
    <source>
        <dbReference type="Proteomes" id="UP000663852"/>
    </source>
</evidence>
<gene>
    <name evidence="1" type="ORF">EDS130_LOCUS12975</name>
</gene>
<organism evidence="1 2">
    <name type="scientific">Adineta ricciae</name>
    <name type="common">Rotifer</name>
    <dbReference type="NCBI Taxonomy" id="249248"/>
    <lineage>
        <taxon>Eukaryota</taxon>
        <taxon>Metazoa</taxon>
        <taxon>Spiralia</taxon>
        <taxon>Gnathifera</taxon>
        <taxon>Rotifera</taxon>
        <taxon>Eurotatoria</taxon>
        <taxon>Bdelloidea</taxon>
        <taxon>Adinetida</taxon>
        <taxon>Adinetidae</taxon>
        <taxon>Adineta</taxon>
    </lineage>
</organism>
<reference evidence="1" key="1">
    <citation type="submission" date="2021-02" db="EMBL/GenBank/DDBJ databases">
        <authorList>
            <person name="Nowell W R."/>
        </authorList>
    </citation>
    <scope>NUCLEOTIDE SEQUENCE</scope>
</reference>
<name>A0A814DVH2_ADIRI</name>
<sequence length="119" mass="13896">MGYRKKTILLPSLIFFKMSLLRQPLNVMYLFTLLSALLYVQMVTKASSDVVDVADNERLQFLSHNHNEYSNDNSENLDDKCHHPDHFFVSGDKYHHRDPFFALVVVCTIKDRFFVLVAN</sequence>
<dbReference type="EMBL" id="CAJNOJ010000050">
    <property type="protein sequence ID" value="CAF0963492.1"/>
    <property type="molecule type" value="Genomic_DNA"/>
</dbReference>
<protein>
    <submittedName>
        <fullName evidence="1">Uncharacterized protein</fullName>
    </submittedName>
</protein>
<comment type="caution">
    <text evidence="1">The sequence shown here is derived from an EMBL/GenBank/DDBJ whole genome shotgun (WGS) entry which is preliminary data.</text>
</comment>
<dbReference type="Proteomes" id="UP000663852">
    <property type="component" value="Unassembled WGS sequence"/>
</dbReference>